<organism evidence="2 3">
    <name type="scientific">Vulcanimicrobium alpinum</name>
    <dbReference type="NCBI Taxonomy" id="3016050"/>
    <lineage>
        <taxon>Bacteria</taxon>
        <taxon>Bacillati</taxon>
        <taxon>Vulcanimicrobiota</taxon>
        <taxon>Vulcanimicrobiia</taxon>
        <taxon>Vulcanimicrobiales</taxon>
        <taxon>Vulcanimicrobiaceae</taxon>
        <taxon>Vulcanimicrobium</taxon>
    </lineage>
</organism>
<dbReference type="InterPro" id="IPR050397">
    <property type="entry name" value="Env_Response_Regulators"/>
</dbReference>
<dbReference type="SUPFAM" id="SSF51206">
    <property type="entry name" value="cAMP-binding domain-like"/>
    <property type="match status" value="1"/>
</dbReference>
<dbReference type="PROSITE" id="PS00889">
    <property type="entry name" value="CNMP_BINDING_2"/>
    <property type="match status" value="1"/>
</dbReference>
<accession>A0AAN2C7Q0</accession>
<dbReference type="InterPro" id="IPR000595">
    <property type="entry name" value="cNMP-bd_dom"/>
</dbReference>
<dbReference type="InterPro" id="IPR018490">
    <property type="entry name" value="cNMP-bd_dom_sf"/>
</dbReference>
<feature type="domain" description="Cyclic nucleotide-binding" evidence="1">
    <location>
        <begin position="16"/>
        <end position="111"/>
    </location>
</feature>
<dbReference type="Gene3D" id="2.60.120.10">
    <property type="entry name" value="Jelly Rolls"/>
    <property type="match status" value="1"/>
</dbReference>
<keyword evidence="3" id="KW-1185">Reference proteome</keyword>
<sequence length="123" mass="13134">MANLDMFHNDPSLRALKAGEVVFSAGDQGDAMYVVVEGSVDIILPDGTVVATVAPGGIFGEMAIVDGRERSATATAKEASKVAPINTRRFTYLVQNTPFFAIEVMRTMAERLRTMDAKGIGPV</sequence>
<evidence type="ECO:0000259" key="1">
    <source>
        <dbReference type="PROSITE" id="PS50042"/>
    </source>
</evidence>
<dbReference type="PANTHER" id="PTHR24567">
    <property type="entry name" value="CRP FAMILY TRANSCRIPTIONAL REGULATORY PROTEIN"/>
    <property type="match status" value="1"/>
</dbReference>
<dbReference type="KEGG" id="vab:WPS_03160"/>
<evidence type="ECO:0000313" key="3">
    <source>
        <dbReference type="Proteomes" id="UP001317532"/>
    </source>
</evidence>
<dbReference type="PROSITE" id="PS50042">
    <property type="entry name" value="CNMP_BINDING_3"/>
    <property type="match status" value="1"/>
</dbReference>
<name>A0AAN2C7Q0_UNVUL</name>
<dbReference type="Pfam" id="PF00027">
    <property type="entry name" value="cNMP_binding"/>
    <property type="match status" value="1"/>
</dbReference>
<gene>
    <name evidence="2" type="ORF">WPS_03160</name>
</gene>
<dbReference type="GO" id="GO:0003700">
    <property type="term" value="F:DNA-binding transcription factor activity"/>
    <property type="evidence" value="ECO:0007669"/>
    <property type="project" value="TreeGrafter"/>
</dbReference>
<dbReference type="EMBL" id="AP025523">
    <property type="protein sequence ID" value="BDE05040.1"/>
    <property type="molecule type" value="Genomic_DNA"/>
</dbReference>
<proteinExistence type="predicted"/>
<dbReference type="SMART" id="SM00100">
    <property type="entry name" value="cNMP"/>
    <property type="match status" value="1"/>
</dbReference>
<dbReference type="GO" id="GO:0005829">
    <property type="term" value="C:cytosol"/>
    <property type="evidence" value="ECO:0007669"/>
    <property type="project" value="TreeGrafter"/>
</dbReference>
<evidence type="ECO:0000313" key="2">
    <source>
        <dbReference type="EMBL" id="BDE05040.1"/>
    </source>
</evidence>
<dbReference type="PANTHER" id="PTHR24567:SF74">
    <property type="entry name" value="HTH-TYPE TRANSCRIPTIONAL REGULATOR ARCR"/>
    <property type="match status" value="1"/>
</dbReference>
<reference evidence="2 3" key="1">
    <citation type="journal article" date="2022" name="ISME Commun">
        <title>Vulcanimicrobium alpinus gen. nov. sp. nov., the first cultivated representative of the candidate phylum 'Eremiobacterota', is a metabolically versatile aerobic anoxygenic phototroph.</title>
        <authorList>
            <person name="Yabe S."/>
            <person name="Muto K."/>
            <person name="Abe K."/>
            <person name="Yokota A."/>
            <person name="Staudigel H."/>
            <person name="Tebo B.M."/>
        </authorList>
    </citation>
    <scope>NUCLEOTIDE SEQUENCE [LARGE SCALE GENOMIC DNA]</scope>
    <source>
        <strain evidence="2 3">WC8-2</strain>
    </source>
</reference>
<dbReference type="InterPro" id="IPR018488">
    <property type="entry name" value="cNMP-bd_CS"/>
</dbReference>
<dbReference type="AlphaFoldDB" id="A0AAN2C7Q0"/>
<dbReference type="PRINTS" id="PR00103">
    <property type="entry name" value="CAMPKINASE"/>
</dbReference>
<dbReference type="InterPro" id="IPR014710">
    <property type="entry name" value="RmlC-like_jellyroll"/>
</dbReference>
<protein>
    <submittedName>
        <fullName evidence="2">Cyclic nucleotide-binding protein</fullName>
    </submittedName>
</protein>
<dbReference type="Proteomes" id="UP001317532">
    <property type="component" value="Chromosome"/>
</dbReference>
<dbReference type="CDD" id="cd00038">
    <property type="entry name" value="CAP_ED"/>
    <property type="match status" value="1"/>
</dbReference>